<keyword evidence="2" id="KW-1185">Reference proteome</keyword>
<gene>
    <name evidence="1" type="ORF">MLD38_037267</name>
</gene>
<reference evidence="2" key="1">
    <citation type="journal article" date="2023" name="Front. Plant Sci.">
        <title>Chromosomal-level genome assembly of Melastoma candidum provides insights into trichome evolution.</title>
        <authorList>
            <person name="Zhong Y."/>
            <person name="Wu W."/>
            <person name="Sun C."/>
            <person name="Zou P."/>
            <person name="Liu Y."/>
            <person name="Dai S."/>
            <person name="Zhou R."/>
        </authorList>
    </citation>
    <scope>NUCLEOTIDE SEQUENCE [LARGE SCALE GENOMIC DNA]</scope>
</reference>
<protein>
    <submittedName>
        <fullName evidence="1">Uncharacterized protein</fullName>
    </submittedName>
</protein>
<evidence type="ECO:0000313" key="1">
    <source>
        <dbReference type="EMBL" id="KAI4312460.1"/>
    </source>
</evidence>
<dbReference type="EMBL" id="CM042890">
    <property type="protein sequence ID" value="KAI4312460.1"/>
    <property type="molecule type" value="Genomic_DNA"/>
</dbReference>
<sequence>MAATHQFKLPIIDFTKLDEQGLVPATPEWISIRDRVKLALQEIGSFEALLGEIVPVEVCESAIGMVPDAFNLPLALKKDSLDDLHHRMFYGYVEKSEMNWLYQSFGVDDIESDEGIERLCKCLWPKVNLLI</sequence>
<organism evidence="1 2">
    <name type="scientific">Melastoma candidum</name>
    <dbReference type="NCBI Taxonomy" id="119954"/>
    <lineage>
        <taxon>Eukaryota</taxon>
        <taxon>Viridiplantae</taxon>
        <taxon>Streptophyta</taxon>
        <taxon>Embryophyta</taxon>
        <taxon>Tracheophyta</taxon>
        <taxon>Spermatophyta</taxon>
        <taxon>Magnoliopsida</taxon>
        <taxon>eudicotyledons</taxon>
        <taxon>Gunneridae</taxon>
        <taxon>Pentapetalae</taxon>
        <taxon>rosids</taxon>
        <taxon>malvids</taxon>
        <taxon>Myrtales</taxon>
        <taxon>Melastomataceae</taxon>
        <taxon>Melastomatoideae</taxon>
        <taxon>Melastomateae</taxon>
        <taxon>Melastoma</taxon>
    </lineage>
</organism>
<dbReference type="Proteomes" id="UP001057402">
    <property type="component" value="Chromosome 11"/>
</dbReference>
<accession>A0ACB9LLT1</accession>
<name>A0ACB9LLT1_9MYRT</name>
<evidence type="ECO:0000313" key="2">
    <source>
        <dbReference type="Proteomes" id="UP001057402"/>
    </source>
</evidence>
<proteinExistence type="predicted"/>
<comment type="caution">
    <text evidence="1">The sequence shown here is derived from an EMBL/GenBank/DDBJ whole genome shotgun (WGS) entry which is preliminary data.</text>
</comment>